<dbReference type="SUPFAM" id="SSF54637">
    <property type="entry name" value="Thioesterase/thiol ester dehydrase-isomerase"/>
    <property type="match status" value="1"/>
</dbReference>
<dbReference type="RefSeq" id="WP_338549500.1">
    <property type="nucleotide sequence ID" value="NZ_CP146069.1"/>
</dbReference>
<dbReference type="Pfam" id="PF13279">
    <property type="entry name" value="4HBT_2"/>
    <property type="match status" value="1"/>
</dbReference>
<organism evidence="1 2">
    <name type="scientific">Roseovarius phycicola</name>
    <dbReference type="NCBI Taxonomy" id="3080976"/>
    <lineage>
        <taxon>Bacteria</taxon>
        <taxon>Pseudomonadati</taxon>
        <taxon>Pseudomonadota</taxon>
        <taxon>Alphaproteobacteria</taxon>
        <taxon>Rhodobacterales</taxon>
        <taxon>Roseobacteraceae</taxon>
        <taxon>Roseovarius</taxon>
    </lineage>
</organism>
<dbReference type="Gene3D" id="3.10.129.10">
    <property type="entry name" value="Hotdog Thioesterase"/>
    <property type="match status" value="1"/>
</dbReference>
<protein>
    <submittedName>
        <fullName evidence="1">Acyl-CoA thioesterase</fullName>
        <ecNumber evidence="1">3.1.2.-</ecNumber>
    </submittedName>
</protein>
<dbReference type="PANTHER" id="PTHR12475">
    <property type="match status" value="1"/>
</dbReference>
<dbReference type="CDD" id="cd00586">
    <property type="entry name" value="4HBT"/>
    <property type="match status" value="1"/>
</dbReference>
<accession>A0ABZ2HJV0</accession>
<keyword evidence="2" id="KW-1185">Reference proteome</keyword>
<dbReference type="EMBL" id="CP146069">
    <property type="protein sequence ID" value="WWR46652.1"/>
    <property type="molecule type" value="Genomic_DNA"/>
</dbReference>
<sequence>MYPVFRMVWQIFKVRNATPLKLGEVHISHHICLPWDIDIWMELNNGRTLTLYDLGRIPFAIRSGLVKVMRKENWGLTMAGASVRYRQRIRMFEVVEMRSRAVFWDARFMYIEQSMWKKNGECANHIVYRAAVTSDAGIVAPVNVAEAMGVDLQPPLAPEWVAAWIAADQVRPWPPMQEDLATPS</sequence>
<dbReference type="EC" id="3.1.2.-" evidence="1"/>
<evidence type="ECO:0000313" key="1">
    <source>
        <dbReference type="EMBL" id="WWR46652.1"/>
    </source>
</evidence>
<reference evidence="1 2" key="1">
    <citation type="submission" date="2023-10" db="EMBL/GenBank/DDBJ databases">
        <title>Roseovarius strain S88 nov., isolated from a marine algae.</title>
        <authorList>
            <person name="Lee M.W."/>
            <person name="Lee J.K."/>
            <person name="Kim J.M."/>
            <person name="Choi D.G."/>
            <person name="Baek J.H."/>
            <person name="Bayburt H."/>
            <person name="Jung J.J."/>
            <person name="Han D.M."/>
            <person name="Jeon C.O."/>
        </authorList>
    </citation>
    <scope>NUCLEOTIDE SEQUENCE [LARGE SCALE GENOMIC DNA]</scope>
    <source>
        <strain evidence="1 2">S88</strain>
    </source>
</reference>
<dbReference type="InterPro" id="IPR029069">
    <property type="entry name" value="HotDog_dom_sf"/>
</dbReference>
<proteinExistence type="predicted"/>
<dbReference type="InterPro" id="IPR051490">
    <property type="entry name" value="THEM6_lcsJ_thioesterase"/>
</dbReference>
<gene>
    <name evidence="1" type="ORF">RZ517_00215</name>
</gene>
<evidence type="ECO:0000313" key="2">
    <source>
        <dbReference type="Proteomes" id="UP001364156"/>
    </source>
</evidence>
<dbReference type="Proteomes" id="UP001364156">
    <property type="component" value="Chromosome"/>
</dbReference>
<dbReference type="GO" id="GO:0016787">
    <property type="term" value="F:hydrolase activity"/>
    <property type="evidence" value="ECO:0007669"/>
    <property type="project" value="UniProtKB-KW"/>
</dbReference>
<keyword evidence="1" id="KW-0378">Hydrolase</keyword>
<dbReference type="PANTHER" id="PTHR12475:SF4">
    <property type="entry name" value="PROTEIN THEM6"/>
    <property type="match status" value="1"/>
</dbReference>
<name>A0ABZ2HJV0_9RHOB</name>